<evidence type="ECO:0000256" key="6">
    <source>
        <dbReference type="ARBA" id="ARBA00046587"/>
    </source>
</evidence>
<gene>
    <name evidence="10" type="ORF">J1605_001750</name>
</gene>
<keyword evidence="11" id="KW-1185">Reference proteome</keyword>
<dbReference type="GO" id="GO:0003735">
    <property type="term" value="F:structural constituent of ribosome"/>
    <property type="evidence" value="ECO:0007669"/>
    <property type="project" value="UniProtKB-UniRule"/>
</dbReference>
<dbReference type="SUPFAM" id="SSF54768">
    <property type="entry name" value="dsRNA-binding domain-like"/>
    <property type="match status" value="1"/>
</dbReference>
<comment type="similarity">
    <text evidence="1 8">Belongs to the universal ribosomal protein uS5 family.</text>
</comment>
<evidence type="ECO:0000256" key="1">
    <source>
        <dbReference type="ARBA" id="ARBA00008945"/>
    </source>
</evidence>
<sequence length="264" mass="28630">MTYLTISRAAASGAGAGVVVGAGGAPGGKAEDKECLPITKLGRLVKDMKIKSLEEIYLFSLPIKESEIIDFFLRASLKDEVLKIMPVQKQTCAGQRTKFKAFVAIRDYNRHVGLAVKCSKEVATAIRGAIILAKLSTAPVRRGYWGKKIGKPHTVPCKVTGRCGSVLVRLIPAPRGTGIVPKKLLMMAGIDCFYTSARGCTATLGNFAKANFGAISKTYSYITPDLWKETVFTKSLYQEFTDHLVKTHTRVSVQRTQTPAVATT</sequence>
<dbReference type="PANTHER" id="PTHR13718">
    <property type="entry name" value="RIBOSOMAL S SUBUNIT"/>
    <property type="match status" value="1"/>
</dbReference>
<dbReference type="FunFam" id="3.30.160.20:FF:000133">
    <property type="entry name" value="40S ribosomal protein S2"/>
    <property type="match status" value="1"/>
</dbReference>
<dbReference type="AlphaFoldDB" id="A0AB34I225"/>
<dbReference type="GO" id="GO:0003723">
    <property type="term" value="F:RNA binding"/>
    <property type="evidence" value="ECO:0007669"/>
    <property type="project" value="InterPro"/>
</dbReference>
<comment type="subunit">
    <text evidence="6">Component of the small ribosomal subunit. Interacts with zinc finger protein ZNF277 (via zinc-finger domains); the interaction is direct; the interaction is extra-ribosomal. Interaction with ZNF277 competes with the binding of RPS2 to protein arginine methyltransferase PRMT3.</text>
</comment>
<dbReference type="SUPFAM" id="SSF54211">
    <property type="entry name" value="Ribosomal protein S5 domain 2-like"/>
    <property type="match status" value="1"/>
</dbReference>
<dbReference type="InterPro" id="IPR005711">
    <property type="entry name" value="Ribosomal_uS5_euk/arc"/>
</dbReference>
<dbReference type="InterPro" id="IPR005324">
    <property type="entry name" value="Ribosomal_uS5_C"/>
</dbReference>
<accession>A0AB34I225</accession>
<dbReference type="PROSITE" id="PS50881">
    <property type="entry name" value="S5_DSRBD"/>
    <property type="match status" value="1"/>
</dbReference>
<dbReference type="InterPro" id="IPR014721">
    <property type="entry name" value="Ribsml_uS5_D2-typ_fold_subgr"/>
</dbReference>
<keyword evidence="2 7" id="KW-0689">Ribosomal protein</keyword>
<evidence type="ECO:0000259" key="9">
    <source>
        <dbReference type="PROSITE" id="PS50881"/>
    </source>
</evidence>
<dbReference type="InterPro" id="IPR020568">
    <property type="entry name" value="Ribosomal_Su5_D2-typ_SF"/>
</dbReference>
<dbReference type="GO" id="GO:0006412">
    <property type="term" value="P:translation"/>
    <property type="evidence" value="ECO:0007669"/>
    <property type="project" value="InterPro"/>
</dbReference>
<reference evidence="10 11" key="1">
    <citation type="submission" date="2022-11" db="EMBL/GenBank/DDBJ databases">
        <title>Whole genome sequence of Eschrichtius robustus ER-17-0199.</title>
        <authorList>
            <person name="Bruniche-Olsen A."/>
            <person name="Black A.N."/>
            <person name="Fields C.J."/>
            <person name="Walden K."/>
            <person name="Dewoody J.A."/>
        </authorList>
    </citation>
    <scope>NUCLEOTIDE SEQUENCE [LARGE SCALE GENOMIC DNA]</scope>
    <source>
        <strain evidence="10">ER-17-0199</strain>
        <tissue evidence="10">Blubber</tissue>
    </source>
</reference>
<dbReference type="FunFam" id="3.30.230.10:FF:000004">
    <property type="entry name" value="40S ribosomal protein S2"/>
    <property type="match status" value="1"/>
</dbReference>
<evidence type="ECO:0000256" key="4">
    <source>
        <dbReference type="ARBA" id="ARBA00035255"/>
    </source>
</evidence>
<dbReference type="NCBIfam" id="TIGR01020">
    <property type="entry name" value="uS5_euk_arch"/>
    <property type="match status" value="1"/>
</dbReference>
<comment type="caution">
    <text evidence="10">The sequence shown here is derived from an EMBL/GenBank/DDBJ whole genome shotgun (WGS) entry which is preliminary data.</text>
</comment>
<dbReference type="InterPro" id="IPR013810">
    <property type="entry name" value="Ribosomal_uS5_N"/>
</dbReference>
<dbReference type="Gene3D" id="3.30.160.20">
    <property type="match status" value="1"/>
</dbReference>
<evidence type="ECO:0000313" key="11">
    <source>
        <dbReference type="Proteomes" id="UP001159641"/>
    </source>
</evidence>
<evidence type="ECO:0000313" key="10">
    <source>
        <dbReference type="EMBL" id="KAJ8797443.1"/>
    </source>
</evidence>
<evidence type="ECO:0000256" key="8">
    <source>
        <dbReference type="RuleBase" id="RU003823"/>
    </source>
</evidence>
<dbReference type="PANTHER" id="PTHR13718:SF4">
    <property type="entry name" value="40S RIBOSOMAL PROTEIN S2"/>
    <property type="match status" value="1"/>
</dbReference>
<keyword evidence="3 7" id="KW-0687">Ribonucleoprotein</keyword>
<dbReference type="Proteomes" id="UP001159641">
    <property type="component" value="Unassembled WGS sequence"/>
</dbReference>
<proteinExistence type="inferred from homology"/>
<evidence type="ECO:0000256" key="2">
    <source>
        <dbReference type="ARBA" id="ARBA00022980"/>
    </source>
</evidence>
<dbReference type="Gene3D" id="3.30.230.10">
    <property type="match status" value="1"/>
</dbReference>
<evidence type="ECO:0000256" key="5">
    <source>
        <dbReference type="ARBA" id="ARBA00035407"/>
    </source>
</evidence>
<evidence type="ECO:0000256" key="3">
    <source>
        <dbReference type="ARBA" id="ARBA00023274"/>
    </source>
</evidence>
<dbReference type="Pfam" id="PF00333">
    <property type="entry name" value="Ribosomal_S5"/>
    <property type="match status" value="1"/>
</dbReference>
<evidence type="ECO:0000256" key="7">
    <source>
        <dbReference type="PROSITE-ProRule" id="PRU00268"/>
    </source>
</evidence>
<feature type="domain" description="S5 DRBM" evidence="9">
    <location>
        <begin position="77"/>
        <end position="140"/>
    </location>
</feature>
<organism evidence="10 11">
    <name type="scientific">Eschrichtius robustus</name>
    <name type="common">California gray whale</name>
    <name type="synonym">Eschrichtius gibbosus</name>
    <dbReference type="NCBI Taxonomy" id="9764"/>
    <lineage>
        <taxon>Eukaryota</taxon>
        <taxon>Metazoa</taxon>
        <taxon>Chordata</taxon>
        <taxon>Craniata</taxon>
        <taxon>Vertebrata</taxon>
        <taxon>Euteleostomi</taxon>
        <taxon>Mammalia</taxon>
        <taxon>Eutheria</taxon>
        <taxon>Laurasiatheria</taxon>
        <taxon>Artiodactyla</taxon>
        <taxon>Whippomorpha</taxon>
        <taxon>Cetacea</taxon>
        <taxon>Mysticeti</taxon>
        <taxon>Eschrichtiidae</taxon>
        <taxon>Eschrichtius</taxon>
    </lineage>
</organism>
<protein>
    <recommendedName>
        <fullName evidence="4">Small ribosomal subunit protein uS5</fullName>
    </recommendedName>
    <alternativeName>
        <fullName evidence="5">40S ribosomal protein S2</fullName>
    </alternativeName>
</protein>
<dbReference type="GO" id="GO:0022627">
    <property type="term" value="C:cytosolic small ribosomal subunit"/>
    <property type="evidence" value="ECO:0007669"/>
    <property type="project" value="TreeGrafter"/>
</dbReference>
<dbReference type="Pfam" id="PF03719">
    <property type="entry name" value="Ribosomal_S5_C"/>
    <property type="match status" value="1"/>
</dbReference>
<dbReference type="InterPro" id="IPR000851">
    <property type="entry name" value="Ribosomal_uS5"/>
</dbReference>
<name>A0AB34I225_ESCRO</name>
<dbReference type="EMBL" id="JAIQCJ010000250">
    <property type="protein sequence ID" value="KAJ8797443.1"/>
    <property type="molecule type" value="Genomic_DNA"/>
</dbReference>